<dbReference type="GO" id="GO:0003910">
    <property type="term" value="F:DNA ligase (ATP) activity"/>
    <property type="evidence" value="ECO:0007669"/>
    <property type="project" value="UniProtKB-EC"/>
</dbReference>
<keyword evidence="5" id="KW-0472">Membrane</keyword>
<dbReference type="Pfam" id="PF04675">
    <property type="entry name" value="DNA_ligase_A_N"/>
    <property type="match status" value="1"/>
</dbReference>
<proteinExistence type="inferred from homology"/>
<dbReference type="EMBL" id="MDYQ01000464">
    <property type="protein sequence ID" value="PRP74389.1"/>
    <property type="molecule type" value="Genomic_DNA"/>
</dbReference>
<evidence type="ECO:0000256" key="1">
    <source>
        <dbReference type="ARBA" id="ARBA00001946"/>
    </source>
</evidence>
<dbReference type="PANTHER" id="PTHR45997">
    <property type="entry name" value="DNA LIGASE 4"/>
    <property type="match status" value="1"/>
</dbReference>
<evidence type="ECO:0000259" key="22">
    <source>
        <dbReference type="PROSITE" id="PS50172"/>
    </source>
</evidence>
<evidence type="ECO:0000259" key="23">
    <source>
        <dbReference type="PROSITE" id="PS51484"/>
    </source>
</evidence>
<dbReference type="PROSITE" id="PS50172">
    <property type="entry name" value="BRCT"/>
    <property type="match status" value="2"/>
</dbReference>
<evidence type="ECO:0000256" key="10">
    <source>
        <dbReference type="ARBA" id="ARBA00022763"/>
    </source>
</evidence>
<keyword evidence="6 18" id="KW-0436">Ligase</keyword>
<dbReference type="Pfam" id="PF10162">
    <property type="entry name" value="G8"/>
    <property type="match status" value="1"/>
</dbReference>
<dbReference type="SMART" id="SM01225">
    <property type="entry name" value="G8"/>
    <property type="match status" value="1"/>
</dbReference>
<dbReference type="CDD" id="cd17722">
    <property type="entry name" value="BRCT_DNA_ligase_IV_rpt1"/>
    <property type="match status" value="1"/>
</dbReference>
<evidence type="ECO:0000256" key="7">
    <source>
        <dbReference type="ARBA" id="ARBA00022723"/>
    </source>
</evidence>
<keyword evidence="9 18" id="KW-0547">Nucleotide-binding</keyword>
<evidence type="ECO:0000256" key="3">
    <source>
        <dbReference type="ARBA" id="ARBA00004236"/>
    </source>
</evidence>
<evidence type="ECO:0000256" key="14">
    <source>
        <dbReference type="ARBA" id="ARBA00023180"/>
    </source>
</evidence>
<dbReference type="SMART" id="SM00292">
    <property type="entry name" value="BRCT"/>
    <property type="match status" value="2"/>
</dbReference>
<dbReference type="FunFam" id="2.40.50.140:FF:000150">
    <property type="entry name" value="DNA ligase"/>
    <property type="match status" value="1"/>
</dbReference>
<dbReference type="InterPro" id="IPR029710">
    <property type="entry name" value="LIG4"/>
</dbReference>
<dbReference type="InParanoid" id="A0A2P6MRQ6"/>
<comment type="cofactor">
    <cofactor evidence="1">
        <name>Mg(2+)</name>
        <dbReference type="ChEBI" id="CHEBI:18420"/>
    </cofactor>
</comment>
<dbReference type="Gene3D" id="3.40.50.10190">
    <property type="entry name" value="BRCT domain"/>
    <property type="match status" value="2"/>
</dbReference>
<keyword evidence="7" id="KW-0479">Metal-binding</keyword>
<keyword evidence="12" id="KW-0460">Magnesium</keyword>
<dbReference type="GO" id="GO:0005524">
    <property type="term" value="F:ATP binding"/>
    <property type="evidence" value="ECO:0007669"/>
    <property type="project" value="UniProtKB-KW"/>
</dbReference>
<gene>
    <name evidence="24" type="ORF">PROFUN_10287</name>
</gene>
<feature type="domain" description="BRCT" evidence="22">
    <location>
        <begin position="826"/>
        <end position="928"/>
    </location>
</feature>
<dbReference type="CDD" id="cd07903">
    <property type="entry name" value="Adenylation_DNA_ligase_IV"/>
    <property type="match status" value="1"/>
</dbReference>
<dbReference type="STRING" id="1890364.A0A2P6MRQ6"/>
<evidence type="ECO:0000256" key="20">
    <source>
        <dbReference type="SAM" id="MobiDB-lite"/>
    </source>
</evidence>
<accession>A0A2P6MRQ6</accession>
<dbReference type="GO" id="GO:0006303">
    <property type="term" value="P:double-strand break repair via nonhomologous end joining"/>
    <property type="evidence" value="ECO:0007669"/>
    <property type="project" value="TreeGrafter"/>
</dbReference>
<dbReference type="GO" id="GO:0071897">
    <property type="term" value="P:DNA biosynthetic process"/>
    <property type="evidence" value="ECO:0007669"/>
    <property type="project" value="InterPro"/>
</dbReference>
<evidence type="ECO:0000256" key="18">
    <source>
        <dbReference type="RuleBase" id="RU000617"/>
    </source>
</evidence>
<dbReference type="Pfam" id="PF16589">
    <property type="entry name" value="BRCT_2"/>
    <property type="match status" value="1"/>
</dbReference>
<evidence type="ECO:0000256" key="12">
    <source>
        <dbReference type="ARBA" id="ARBA00022842"/>
    </source>
</evidence>
<evidence type="ECO:0000256" key="16">
    <source>
        <dbReference type="ARBA" id="ARBA00023242"/>
    </source>
</evidence>
<comment type="subcellular location">
    <subcellularLocation>
        <location evidence="3">Cell membrane</location>
    </subcellularLocation>
    <subcellularLocation>
        <location evidence="2">Nucleus</location>
    </subcellularLocation>
</comment>
<evidence type="ECO:0000313" key="25">
    <source>
        <dbReference type="Proteomes" id="UP000241769"/>
    </source>
</evidence>
<dbReference type="InterPro" id="IPR012340">
    <property type="entry name" value="NA-bd_OB-fold"/>
</dbReference>
<evidence type="ECO:0000256" key="5">
    <source>
        <dbReference type="ARBA" id="ARBA00022475"/>
    </source>
</evidence>
<dbReference type="InterPro" id="IPR021536">
    <property type="entry name" value="DNA_ligase_IV_dom"/>
</dbReference>
<organism evidence="24 25">
    <name type="scientific">Planoprotostelium fungivorum</name>
    <dbReference type="NCBI Taxonomy" id="1890364"/>
    <lineage>
        <taxon>Eukaryota</taxon>
        <taxon>Amoebozoa</taxon>
        <taxon>Evosea</taxon>
        <taxon>Variosea</taxon>
        <taxon>Cavosteliida</taxon>
        <taxon>Cavosteliaceae</taxon>
        <taxon>Planoprotostelium</taxon>
    </lineage>
</organism>
<dbReference type="Pfam" id="PF04679">
    <property type="entry name" value="DNA_ligase_A_C"/>
    <property type="match status" value="1"/>
</dbReference>
<comment type="catalytic activity">
    <reaction evidence="17 18">
        <text>ATP + (deoxyribonucleotide)n-3'-hydroxyl + 5'-phospho-(deoxyribonucleotide)m = (deoxyribonucleotide)n+m + AMP + diphosphate.</text>
        <dbReference type="EC" id="6.5.1.1"/>
    </reaction>
</comment>
<dbReference type="InterPro" id="IPR012309">
    <property type="entry name" value="DNA_ligase_ATP-dep_C"/>
</dbReference>
<dbReference type="SUPFAM" id="SSF52113">
    <property type="entry name" value="BRCT domain"/>
    <property type="match status" value="2"/>
</dbReference>
<dbReference type="PROSITE" id="PS51484">
    <property type="entry name" value="G8"/>
    <property type="match status" value="1"/>
</dbReference>
<dbReference type="InterPro" id="IPR036420">
    <property type="entry name" value="BRCT_dom_sf"/>
</dbReference>
<dbReference type="Gene3D" id="1.10.3260.10">
    <property type="entry name" value="DNA ligase, ATP-dependent, N-terminal domain"/>
    <property type="match status" value="1"/>
</dbReference>
<dbReference type="SUPFAM" id="SSF50249">
    <property type="entry name" value="Nucleic acid-binding proteins"/>
    <property type="match status" value="1"/>
</dbReference>
<dbReference type="Proteomes" id="UP000241769">
    <property type="component" value="Unassembled WGS sequence"/>
</dbReference>
<dbReference type="InterPro" id="IPR036599">
    <property type="entry name" value="DNA_ligase_N_sf"/>
</dbReference>
<evidence type="ECO:0000256" key="13">
    <source>
        <dbReference type="ARBA" id="ARBA00023172"/>
    </source>
</evidence>
<comment type="caution">
    <text evidence="24">The sequence shown here is derived from an EMBL/GenBank/DDBJ whole genome shotgun (WGS) entry which is preliminary data.</text>
</comment>
<keyword evidence="10 18" id="KW-0227">DNA damage</keyword>
<dbReference type="OrthoDB" id="151490at2759"/>
<dbReference type="InterPro" id="IPR011050">
    <property type="entry name" value="Pectin_lyase_fold/virulence"/>
</dbReference>
<dbReference type="PROSITE" id="PS50160">
    <property type="entry name" value="DNA_LIGASE_A3"/>
    <property type="match status" value="1"/>
</dbReference>
<keyword evidence="15 18" id="KW-0234">DNA repair</keyword>
<dbReference type="GO" id="GO:0005886">
    <property type="term" value="C:plasma membrane"/>
    <property type="evidence" value="ECO:0007669"/>
    <property type="project" value="UniProtKB-SubCell"/>
</dbReference>
<dbReference type="InterPro" id="IPR000977">
    <property type="entry name" value="DNA_ligase_ATP-dep"/>
</dbReference>
<dbReference type="InterPro" id="IPR044125">
    <property type="entry name" value="Adenylation_DNA_ligase_IV"/>
</dbReference>
<evidence type="ECO:0000313" key="24">
    <source>
        <dbReference type="EMBL" id="PRP74389.1"/>
    </source>
</evidence>
<dbReference type="Gene3D" id="2.40.50.140">
    <property type="entry name" value="Nucleic acid-binding proteins"/>
    <property type="match status" value="1"/>
</dbReference>
<dbReference type="InterPro" id="IPR012310">
    <property type="entry name" value="DNA_ligase_ATP-dep_cent"/>
</dbReference>
<keyword evidence="16" id="KW-0539">Nucleus</keyword>
<keyword evidence="11 18" id="KW-0067">ATP-binding</keyword>
<dbReference type="SUPFAM" id="SSF117018">
    <property type="entry name" value="ATP-dependent DNA ligase DNA-binding domain"/>
    <property type="match status" value="1"/>
</dbReference>
<evidence type="ECO:0000256" key="9">
    <source>
        <dbReference type="ARBA" id="ARBA00022741"/>
    </source>
</evidence>
<comment type="similarity">
    <text evidence="4 19">Belongs to the ATP-dependent DNA ligase family.</text>
</comment>
<dbReference type="GO" id="GO:0006310">
    <property type="term" value="P:DNA recombination"/>
    <property type="evidence" value="ECO:0007669"/>
    <property type="project" value="UniProtKB-KW"/>
</dbReference>
<evidence type="ECO:0000256" key="8">
    <source>
        <dbReference type="ARBA" id="ARBA00022737"/>
    </source>
</evidence>
<evidence type="ECO:0000256" key="19">
    <source>
        <dbReference type="RuleBase" id="RU004196"/>
    </source>
</evidence>
<dbReference type="GO" id="GO:0003677">
    <property type="term" value="F:DNA binding"/>
    <property type="evidence" value="ECO:0007669"/>
    <property type="project" value="InterPro"/>
</dbReference>
<reference evidence="24 25" key="1">
    <citation type="journal article" date="2018" name="Genome Biol. Evol.">
        <title>Multiple Roots of Fruiting Body Formation in Amoebozoa.</title>
        <authorList>
            <person name="Hillmann F."/>
            <person name="Forbes G."/>
            <person name="Novohradska S."/>
            <person name="Ferling I."/>
            <person name="Riege K."/>
            <person name="Groth M."/>
            <person name="Westermann M."/>
            <person name="Marz M."/>
            <person name="Spaller T."/>
            <person name="Winckler T."/>
            <person name="Schaap P."/>
            <person name="Glockner G."/>
        </authorList>
    </citation>
    <scope>NUCLEOTIDE SEQUENCE [LARGE SCALE GENOMIC DNA]</scope>
    <source>
        <strain evidence="24 25">Jena</strain>
    </source>
</reference>
<evidence type="ECO:0000256" key="4">
    <source>
        <dbReference type="ARBA" id="ARBA00007572"/>
    </source>
</evidence>
<evidence type="ECO:0000256" key="17">
    <source>
        <dbReference type="ARBA" id="ARBA00034003"/>
    </source>
</evidence>
<dbReference type="GO" id="GO:0032807">
    <property type="term" value="C:DNA ligase IV complex"/>
    <property type="evidence" value="ECO:0007669"/>
    <property type="project" value="TreeGrafter"/>
</dbReference>
<evidence type="ECO:0000256" key="6">
    <source>
        <dbReference type="ARBA" id="ARBA00022598"/>
    </source>
</evidence>
<keyword evidence="25" id="KW-1185">Reference proteome</keyword>
<evidence type="ECO:0000256" key="2">
    <source>
        <dbReference type="ARBA" id="ARBA00004123"/>
    </source>
</evidence>
<dbReference type="Pfam" id="PF11411">
    <property type="entry name" value="DNA_ligase_IV"/>
    <property type="match status" value="1"/>
</dbReference>
<dbReference type="SUPFAM" id="SSF56091">
    <property type="entry name" value="DNA ligase/mRNA capping enzyme, catalytic domain"/>
    <property type="match status" value="1"/>
</dbReference>
<dbReference type="NCBIfam" id="TIGR00574">
    <property type="entry name" value="dnl1"/>
    <property type="match status" value="1"/>
</dbReference>
<dbReference type="InterPro" id="IPR019316">
    <property type="entry name" value="G8_domain"/>
</dbReference>
<dbReference type="InterPro" id="IPR016059">
    <property type="entry name" value="DNA_ligase_ATP-dep_CS"/>
</dbReference>
<dbReference type="Pfam" id="PF24606">
    <property type="entry name" value="CEMIP_beta-hel"/>
    <property type="match status" value="1"/>
</dbReference>
<dbReference type="PROSITE" id="PS00697">
    <property type="entry name" value="DNA_LIGASE_A1"/>
    <property type="match status" value="1"/>
</dbReference>
<evidence type="ECO:0000259" key="21">
    <source>
        <dbReference type="PROSITE" id="PS50160"/>
    </source>
</evidence>
<sequence length="2218" mass="247681">MMDSEDNESNFSADRNEYHGLDDAFDPNFSSGDQRGTGGSFAALVPFSATFFGHYKDDDFFPLLRLLLPQLDKERQSYGMKETVLGRHYVEILNIAPNSDDAQRLIHWKRPGKTAGTEDKVSGDFGTAVYTSLRTRCPATGTMSVMQLNETLDQLNAATERVDRIKVLKHLLRKTTATEQKWIVRIILKDLKIGMSEKTILQFFHPDALQLFNVSSNLRAVCQELKTPGYKVGNASSESINLFNPIKPMLASRHAPENVIKAMNGDPFIVEEKFDGERVQIHKNGREIKLFSRNANDVTGIYGAILTPVILGHVLVSRCIIDGELVVWDEITQRFEEFGKLKTFATNARDMPLNKSSENTGKQLCYVAFDLLYVNNRSVMDLTLSQRMVLLKRCIRTKARIIEVVEQREAKTVEDITEALDQAILKREEGIMIKNLNATYVPNERKGRWIKLKPEYIDGVGDNLDLLIVGGYYGSGVGRRGGTVSHFLLAVAVPDEERAGGIKALHSFCKVGSGYSDEQLKQLQKVLEPHWRPFNNLNPPNCFQLAEPLREKPDLWIQPKDSKILQVKGAQIIPSDKYRTGVTLRFPRVMNIRMDKMWSECTTTTEIEELTKEFGGRFGKRKASETETKEKTKKVKTVSVRKAKSVLSSLRGIDANNVEVTSRLFDGWEFCVMNGEGDVTKQELETIVVQNGGTVVQYPNTHTRIILAGKKSLKVQNLIDGGSVDVVNQTWLTDVSSQGSLIPLQPKYMLYTTPQTKINFLKEIDRFGDSFTTAATTKSLNEAFEQVEKQMKEGEVKTVRGGVNTSEDILLFEKKYFDGKCWWAHFRQFKVYLDRYAVLGDPTTSMDNCPLELTEHVLKFYGATILDCIGADTTHIIMDREDITRLDTIKKVIKRMKFARRPPFVVTREWVEESANSHEDLDEDPFRQEKKHFPPVAQARNASGGPDCLLTHPFIPRSFLSAINRLVSVGLGACVDVSSFQKWSSVPQWNQPKADVTIAAGTSVLLDVAPSAVLGVIKVSGHLYFSNTNMDFKSNGIVVNSGGILTVGSSDCPITNKVYITLYGHPNNFTNLGRDPVNEAPTTVFGGKAIIVATGGSVQMYGRVNGPTWTFLSSTAVNGSSLLNLRDAVQWAVNDRIVIASTDFSEVFPGRGKYNTTNAGGQSPMGTMTSGGSNTYSFPEQSEEFTILAVKNGGRTILLNRPLNYTHWGQGYMRAEVGWLTRKIVVRGDESSDVTSYGGHTLFRNGPVTSLYGVEFTRMGQKGFISRYPVHFHNMGSVVGKNKNIENCAVHHVYQRCITIHETDGAIVKNNVAYKTHGHCYFIEDGAETLNEFIGNLGIYAQPMFPPLLPHDVQPSIFWITNPNNTFINNSASSAFIAYWMAMPLAPTGLFGETLWNVPGKPTMQPRNSGFGPGGFHNNIAHSLYKDGFHIDSMPNADQSMSTGSWFKAFNVTNFVSYKTRHGSVWSRFASGTYYDNVWMDSGEAHILMSDSQLIIRTTFVGESDNTGLITTPLSAQFGRSMPNANGQLTYIGGYRGYDNGGSQTLINCTFVNFTANALRGAGAVVNSDNSQWGTTALQKLFNVQYINSVSHYTMVQRLQFMFNGSANCLAYQDASGTSLGYKGGAWLVSNQTIYGATEGCTPKYESNGYICKPWGGTLTSVQVNSNVNFLRFSHNSDPLSQDKYNITTDTTVYGHWKMDGIIFRKLGSTPTSPFFLSNSKTNIFSNTFYHILPFNHFGRRTGMQTNSSVAPRALLLGEWLVFAMPYPNGTTFHIEMPDGGAPLGMAKSMEHLSPWAPFWNAKDNHLYLLVTNDFRGAPSNSTGGGYVRDIPYIGFRTYKINASCHDCRTDKYVVPPMPNPLPIVLRRNNFRAELTPVAPSTTGHVGTIFAQLYPYSYFQLPSLTVQIWHSIYGDARDLYVSIVDEHDNLLTDNLVGHSTYTTRFPVSIDFWAKLISQTVFVSLRDMKTGKELMRGRLTLEANQIKLSPPTLKKTLAGCNPTHAIYNIFDDHFSANDTVNPVVWKTSTNSYCGSNSLYFDSSSKPRLYFTPTKNCNIKPKNPIPSQYKSIEFYVKLVQPFQNMNYLNITVSANYYDGKNNSFQNSPSTYVSQVNTANAVVNSRGWTLVRVNLKDLGGANITCLGFDFLHWWSHTDFLIDNIRFSSLAVEEGFYDSPIVPPLRQYMVDLPKENIMGRPKGNRMGAMKSHRASSRLSVSV</sequence>
<dbReference type="InterPro" id="IPR012308">
    <property type="entry name" value="DNA_ligase_ATP-dep_N"/>
</dbReference>
<keyword evidence="8" id="KW-0677">Repeat</keyword>
<feature type="domain" description="G8" evidence="23">
    <location>
        <begin position="987"/>
        <end position="1114"/>
    </location>
</feature>
<keyword evidence="14" id="KW-0325">Glycoprotein</keyword>
<dbReference type="GO" id="GO:0006297">
    <property type="term" value="P:nucleotide-excision repair, DNA gap filling"/>
    <property type="evidence" value="ECO:0007669"/>
    <property type="project" value="TreeGrafter"/>
</dbReference>
<dbReference type="InterPro" id="IPR001357">
    <property type="entry name" value="BRCT_dom"/>
</dbReference>
<feature type="domain" description="BRCT" evidence="22">
    <location>
        <begin position="660"/>
        <end position="749"/>
    </location>
</feature>
<dbReference type="InterPro" id="IPR055401">
    <property type="entry name" value="CEMIP_beta-hel_dom"/>
</dbReference>
<dbReference type="SUPFAM" id="SSF51126">
    <property type="entry name" value="Pectin lyase-like"/>
    <property type="match status" value="1"/>
</dbReference>
<dbReference type="PANTHER" id="PTHR45997:SF1">
    <property type="entry name" value="DNA LIGASE 4"/>
    <property type="match status" value="1"/>
</dbReference>
<feature type="domain" description="ATP-dependent DNA ligase family profile" evidence="21">
    <location>
        <begin position="357"/>
        <end position="493"/>
    </location>
</feature>
<keyword evidence="5" id="KW-1003">Cell membrane</keyword>
<dbReference type="Pfam" id="PF01068">
    <property type="entry name" value="DNA_ligase_A_M"/>
    <property type="match status" value="1"/>
</dbReference>
<evidence type="ECO:0000256" key="15">
    <source>
        <dbReference type="ARBA" id="ARBA00023204"/>
    </source>
</evidence>
<dbReference type="EC" id="6.5.1.1" evidence="18"/>
<keyword evidence="13 18" id="KW-0233">DNA recombination</keyword>
<dbReference type="CDD" id="cd07968">
    <property type="entry name" value="OBF_DNA_ligase_IV"/>
    <property type="match status" value="1"/>
</dbReference>
<name>A0A2P6MRQ6_9EUKA</name>
<evidence type="ECO:0000256" key="11">
    <source>
        <dbReference type="ARBA" id="ARBA00022840"/>
    </source>
</evidence>
<dbReference type="Gene3D" id="3.30.470.30">
    <property type="entry name" value="DNA ligase/mRNA capping enzyme"/>
    <property type="match status" value="1"/>
</dbReference>
<feature type="region of interest" description="Disordered" evidence="20">
    <location>
        <begin position="2196"/>
        <end position="2218"/>
    </location>
</feature>
<protein>
    <recommendedName>
        <fullName evidence="18">DNA ligase</fullName>
        <ecNumber evidence="18">6.5.1.1</ecNumber>
    </recommendedName>
</protein>
<dbReference type="GO" id="GO:0046872">
    <property type="term" value="F:metal ion binding"/>
    <property type="evidence" value="ECO:0007669"/>
    <property type="project" value="UniProtKB-KW"/>
</dbReference>